<dbReference type="Proteomes" id="UP000887565">
    <property type="component" value="Unplaced"/>
</dbReference>
<name>A0A915K5G8_ROMCU</name>
<dbReference type="AlphaFoldDB" id="A0A915K5G8"/>
<keyword evidence="1" id="KW-1185">Reference proteome</keyword>
<evidence type="ECO:0000313" key="1">
    <source>
        <dbReference type="Proteomes" id="UP000887565"/>
    </source>
</evidence>
<evidence type="ECO:0000313" key="2">
    <source>
        <dbReference type="WBParaSite" id="nRc.2.0.1.t33107-RA"/>
    </source>
</evidence>
<organism evidence="1 2">
    <name type="scientific">Romanomermis culicivorax</name>
    <name type="common">Nematode worm</name>
    <dbReference type="NCBI Taxonomy" id="13658"/>
    <lineage>
        <taxon>Eukaryota</taxon>
        <taxon>Metazoa</taxon>
        <taxon>Ecdysozoa</taxon>
        <taxon>Nematoda</taxon>
        <taxon>Enoplea</taxon>
        <taxon>Dorylaimia</taxon>
        <taxon>Mermithida</taxon>
        <taxon>Mermithoidea</taxon>
        <taxon>Mermithidae</taxon>
        <taxon>Romanomermis</taxon>
    </lineage>
</organism>
<proteinExistence type="predicted"/>
<sequence>MFSPKKPEKRVEKKLVSVRAVNMYSWSGAPRTLTFLFKNWHFSSKIGIYSVFLTKSTRVPMTTRWLAKGLANPVEGDRQMASHIADDFWREGFVWHFPNYIYGLELTNQLNSERRNKSTVYFLRHCLLTEAGPYFINY</sequence>
<accession>A0A915K5G8</accession>
<protein>
    <submittedName>
        <fullName evidence="2">Uncharacterized protein</fullName>
    </submittedName>
</protein>
<dbReference type="WBParaSite" id="nRc.2.0.1.t33107-RA">
    <property type="protein sequence ID" value="nRc.2.0.1.t33107-RA"/>
    <property type="gene ID" value="nRc.2.0.1.g33107"/>
</dbReference>
<reference evidence="2" key="1">
    <citation type="submission" date="2022-11" db="UniProtKB">
        <authorList>
            <consortium name="WormBaseParasite"/>
        </authorList>
    </citation>
    <scope>IDENTIFICATION</scope>
</reference>